<dbReference type="EMBL" id="JACGWJ010000271">
    <property type="protein sequence ID" value="KAL0293809.1"/>
    <property type="molecule type" value="Genomic_DNA"/>
</dbReference>
<reference evidence="1" key="1">
    <citation type="submission" date="2020-06" db="EMBL/GenBank/DDBJ databases">
        <authorList>
            <person name="Li T."/>
            <person name="Hu X."/>
            <person name="Zhang T."/>
            <person name="Song X."/>
            <person name="Zhang H."/>
            <person name="Dai N."/>
            <person name="Sheng W."/>
            <person name="Hou X."/>
            <person name="Wei L."/>
        </authorList>
    </citation>
    <scope>NUCLEOTIDE SEQUENCE</scope>
    <source>
        <strain evidence="1">G02</strain>
        <tissue evidence="1">Leaf</tissue>
    </source>
</reference>
<organism evidence="1">
    <name type="scientific">Sesamum radiatum</name>
    <name type="common">Black benniseed</name>
    <dbReference type="NCBI Taxonomy" id="300843"/>
    <lineage>
        <taxon>Eukaryota</taxon>
        <taxon>Viridiplantae</taxon>
        <taxon>Streptophyta</taxon>
        <taxon>Embryophyta</taxon>
        <taxon>Tracheophyta</taxon>
        <taxon>Spermatophyta</taxon>
        <taxon>Magnoliopsida</taxon>
        <taxon>eudicotyledons</taxon>
        <taxon>Gunneridae</taxon>
        <taxon>Pentapetalae</taxon>
        <taxon>asterids</taxon>
        <taxon>lamiids</taxon>
        <taxon>Lamiales</taxon>
        <taxon>Pedaliaceae</taxon>
        <taxon>Sesamum</taxon>
    </lineage>
</organism>
<accession>A0AAW2JHB3</accession>
<dbReference type="AlphaFoldDB" id="A0AAW2JHB3"/>
<comment type="caution">
    <text evidence="1">The sequence shown here is derived from an EMBL/GenBank/DDBJ whole genome shotgun (WGS) entry which is preliminary data.</text>
</comment>
<gene>
    <name evidence="1" type="ORF">Sradi_6920000</name>
</gene>
<dbReference type="InterPro" id="IPR040256">
    <property type="entry name" value="At4g02000-like"/>
</dbReference>
<evidence type="ECO:0008006" key="2">
    <source>
        <dbReference type="Google" id="ProtNLM"/>
    </source>
</evidence>
<name>A0AAW2JHB3_SESRA</name>
<dbReference type="PANTHER" id="PTHR31286:SF179">
    <property type="entry name" value="RNASE H TYPE-1 DOMAIN-CONTAINING PROTEIN"/>
    <property type="match status" value="1"/>
</dbReference>
<dbReference type="PANTHER" id="PTHR31286">
    <property type="entry name" value="GLYCINE-RICH CELL WALL STRUCTURAL PROTEIN 1.8-LIKE"/>
    <property type="match status" value="1"/>
</dbReference>
<sequence>MDFPCVSLSGHLRLIHGRSLPSFQFGFAYRSCPFSFFDREALFSIARLLGTPLWTDVSTATLVRPSVARVCVEINLLEPLQTEIGLGFGTEMIIQPVVYERLPKYCATCKHLGHDDEECYEKIKTRGPVRPVEGEDQRASDHADLREKLDAQRAQRNYIHVEKENV</sequence>
<protein>
    <recommendedName>
        <fullName evidence="2">Zinc knuckle CX2CX4HX4C domain-containing protein</fullName>
    </recommendedName>
</protein>
<evidence type="ECO:0000313" key="1">
    <source>
        <dbReference type="EMBL" id="KAL0293809.1"/>
    </source>
</evidence>
<reference evidence="1" key="2">
    <citation type="journal article" date="2024" name="Plant">
        <title>Genomic evolution and insights into agronomic trait innovations of Sesamum species.</title>
        <authorList>
            <person name="Miao H."/>
            <person name="Wang L."/>
            <person name="Qu L."/>
            <person name="Liu H."/>
            <person name="Sun Y."/>
            <person name="Le M."/>
            <person name="Wang Q."/>
            <person name="Wei S."/>
            <person name="Zheng Y."/>
            <person name="Lin W."/>
            <person name="Duan Y."/>
            <person name="Cao H."/>
            <person name="Xiong S."/>
            <person name="Wang X."/>
            <person name="Wei L."/>
            <person name="Li C."/>
            <person name="Ma Q."/>
            <person name="Ju M."/>
            <person name="Zhao R."/>
            <person name="Li G."/>
            <person name="Mu C."/>
            <person name="Tian Q."/>
            <person name="Mei H."/>
            <person name="Zhang T."/>
            <person name="Gao T."/>
            <person name="Zhang H."/>
        </authorList>
    </citation>
    <scope>NUCLEOTIDE SEQUENCE</scope>
    <source>
        <strain evidence="1">G02</strain>
    </source>
</reference>
<proteinExistence type="predicted"/>